<evidence type="ECO:0000313" key="5">
    <source>
        <dbReference type="Proteomes" id="UP000503640"/>
    </source>
</evidence>
<accession>A0A7I9VIC5</accession>
<evidence type="ECO:0000256" key="2">
    <source>
        <dbReference type="SAM" id="Phobius"/>
    </source>
</evidence>
<dbReference type="Proteomes" id="UP000503640">
    <property type="component" value="Unassembled WGS sequence"/>
</dbReference>
<feature type="compositionally biased region" description="Pro residues" evidence="1">
    <location>
        <begin position="213"/>
        <end position="230"/>
    </location>
</feature>
<keyword evidence="5" id="KW-1185">Reference proteome</keyword>
<feature type="domain" description="Zinc finger/thioredoxin putative" evidence="3">
    <location>
        <begin position="1"/>
        <end position="36"/>
    </location>
</feature>
<keyword evidence="2" id="KW-0472">Membrane</keyword>
<dbReference type="InterPro" id="IPR011723">
    <property type="entry name" value="Znf/thioredoxin_put"/>
</dbReference>
<protein>
    <recommendedName>
        <fullName evidence="3">Zinc finger/thioredoxin putative domain-containing protein</fullName>
    </recommendedName>
</protein>
<evidence type="ECO:0000313" key="4">
    <source>
        <dbReference type="EMBL" id="GEJ56093.1"/>
    </source>
</evidence>
<name>A0A7I9VIC5_9BACT</name>
<feature type="region of interest" description="Disordered" evidence="1">
    <location>
        <begin position="45"/>
        <end position="174"/>
    </location>
</feature>
<proteinExistence type="predicted"/>
<dbReference type="NCBIfam" id="TIGR02098">
    <property type="entry name" value="MJ0042_CXXC"/>
    <property type="match status" value="1"/>
</dbReference>
<feature type="compositionally biased region" description="Low complexity" evidence="1">
    <location>
        <begin position="63"/>
        <end position="109"/>
    </location>
</feature>
<keyword evidence="2" id="KW-0812">Transmembrane</keyword>
<reference evidence="5" key="1">
    <citation type="journal article" date="2020" name="Appl. Environ. Microbiol.">
        <title>Diazotrophic Anaeromyxobacter Isolates from Soils.</title>
        <authorList>
            <person name="Masuda Y."/>
            <person name="Yamanaka H."/>
            <person name="Xu Z.X."/>
            <person name="Shiratori Y."/>
            <person name="Aono T."/>
            <person name="Amachi S."/>
            <person name="Senoo K."/>
            <person name="Itoh H."/>
        </authorList>
    </citation>
    <scope>NUCLEOTIDE SEQUENCE [LARGE SCALE GENOMIC DNA]</scope>
    <source>
        <strain evidence="5">R267</strain>
    </source>
</reference>
<feature type="compositionally biased region" description="Low complexity" evidence="1">
    <location>
        <begin position="116"/>
        <end position="130"/>
    </location>
</feature>
<comment type="caution">
    <text evidence="4">The sequence shown here is derived from an EMBL/GenBank/DDBJ whole genome shotgun (WGS) entry which is preliminary data.</text>
</comment>
<dbReference type="EMBL" id="BJTG01000002">
    <property type="protein sequence ID" value="GEJ56093.1"/>
    <property type="molecule type" value="Genomic_DNA"/>
</dbReference>
<feature type="transmembrane region" description="Helical" evidence="2">
    <location>
        <begin position="254"/>
        <end position="277"/>
    </location>
</feature>
<evidence type="ECO:0000259" key="3">
    <source>
        <dbReference type="Pfam" id="PF13717"/>
    </source>
</evidence>
<dbReference type="Pfam" id="PF13717">
    <property type="entry name" value="Zn_ribbon_4"/>
    <property type="match status" value="1"/>
</dbReference>
<feature type="compositionally biased region" description="Pro residues" evidence="1">
    <location>
        <begin position="131"/>
        <end position="142"/>
    </location>
</feature>
<organism evidence="4 5">
    <name type="scientific">Anaeromyxobacter diazotrophicus</name>
    <dbReference type="NCBI Taxonomy" id="2590199"/>
    <lineage>
        <taxon>Bacteria</taxon>
        <taxon>Pseudomonadati</taxon>
        <taxon>Myxococcota</taxon>
        <taxon>Myxococcia</taxon>
        <taxon>Myxococcales</taxon>
        <taxon>Cystobacterineae</taxon>
        <taxon>Anaeromyxobacteraceae</taxon>
        <taxon>Anaeromyxobacter</taxon>
    </lineage>
</organism>
<keyword evidence="2" id="KW-1133">Transmembrane helix</keyword>
<evidence type="ECO:0000256" key="1">
    <source>
        <dbReference type="SAM" id="MobiDB-lite"/>
    </source>
</evidence>
<dbReference type="AlphaFoldDB" id="A0A7I9VIC5"/>
<gene>
    <name evidence="4" type="ORF">AMYX_08340</name>
</gene>
<feature type="region of interest" description="Disordered" evidence="1">
    <location>
        <begin position="209"/>
        <end position="234"/>
    </location>
</feature>
<feature type="compositionally biased region" description="Pro residues" evidence="1">
    <location>
        <begin position="160"/>
        <end position="172"/>
    </location>
</feature>
<sequence length="418" mass="41348">MIITCPSCQTRFRLDPDRLGPTGARIRCSACKAVFRLLPSGAVTPDGAAERAPSPSGPGQPGGAAPARAARGAAAPADPFAPAGREPFAAADPFAADLGPDPFSLGAAATPPPVAPAAGLHAAAEAAGPPAERPSPPPPAPDPDALSLEEATAPPRGSAHPPPLPARTPAPTPSLSLADEATQLVEPRAGERVAEAAAEPQASVSLALDAPAPASPPVPAPEATPVPAPAAAPEEPGALTATASLPRLRRRTGAAALAANSLSLALLLALTAALLAWRGDLGGRVRGAIRSGARAVEPADVRAGLFDTAAGPAVLVVRGEVRARAGSPGPVRVKVALVQGSRTVATAEALAGAAASPEEVFAASTADQVASLRRALDERAVRRLAPGEPAPFLVLFPAPVPDLAGLQVRTAAESVPGP</sequence>